<reference evidence="2" key="1">
    <citation type="submission" date="2016-05" db="EMBL/GenBank/DDBJ databases">
        <authorList>
            <person name="Behera P."/>
            <person name="Vaishampayan P."/>
            <person name="Singh N."/>
            <person name="Raina V."/>
            <person name="Suar M."/>
            <person name="Pattnaik A."/>
            <person name="Rastogi G."/>
        </authorList>
    </citation>
    <scope>NUCLEOTIDE SEQUENCE [LARGE SCALE GENOMIC DNA]</scope>
    <source>
        <strain evidence="2">MP23</strain>
    </source>
</reference>
<proteinExistence type="predicted"/>
<dbReference type="AlphaFoldDB" id="A0A1B7L8L7"/>
<accession>A0A1B7L8L7</accession>
<dbReference type="EMBL" id="LYRP01000001">
    <property type="protein sequence ID" value="OAT78625.1"/>
    <property type="molecule type" value="Genomic_DNA"/>
</dbReference>
<dbReference type="Proteomes" id="UP000078225">
    <property type="component" value="Unassembled WGS sequence"/>
</dbReference>
<keyword evidence="2" id="KW-1185">Reference proteome</keyword>
<protein>
    <submittedName>
        <fullName evidence="1">Uncharacterized protein</fullName>
    </submittedName>
</protein>
<gene>
    <name evidence="1" type="ORF">A9B99_02580</name>
</gene>
<comment type="caution">
    <text evidence="1">The sequence shown here is derived from an EMBL/GenBank/DDBJ whole genome shotgun (WGS) entry which is preliminary data.</text>
</comment>
<name>A0A1B7L8L7_9ENTR</name>
<dbReference type="STRING" id="1691903.A9B99_02580"/>
<evidence type="ECO:0000313" key="2">
    <source>
        <dbReference type="Proteomes" id="UP000078225"/>
    </source>
</evidence>
<dbReference type="RefSeq" id="WP_156518972.1">
    <property type="nucleotide sequence ID" value="NZ_JBDJAE010000001.1"/>
</dbReference>
<sequence>MKRTVSFFMRMFEFYLHRLVTNIYVIDSPVVAELVNACSAVGYSILKGAMDVTMAPVMVNQQ</sequence>
<evidence type="ECO:0000313" key="1">
    <source>
        <dbReference type="EMBL" id="OAT78625.1"/>
    </source>
</evidence>
<organism evidence="1 2">
    <name type="scientific">Mangrovibacter phragmitis</name>
    <dbReference type="NCBI Taxonomy" id="1691903"/>
    <lineage>
        <taxon>Bacteria</taxon>
        <taxon>Pseudomonadati</taxon>
        <taxon>Pseudomonadota</taxon>
        <taxon>Gammaproteobacteria</taxon>
        <taxon>Enterobacterales</taxon>
        <taxon>Enterobacteriaceae</taxon>
        <taxon>Mangrovibacter</taxon>
    </lineage>
</organism>